<dbReference type="GO" id="GO:0006086">
    <property type="term" value="P:pyruvate decarboxylation to acetyl-CoA"/>
    <property type="evidence" value="ECO:0007669"/>
    <property type="project" value="InterPro"/>
</dbReference>
<dbReference type="InterPro" id="IPR036625">
    <property type="entry name" value="E3-bd_dom_sf"/>
</dbReference>
<evidence type="ECO:0000256" key="4">
    <source>
        <dbReference type="ARBA" id="ARBA00025211"/>
    </source>
</evidence>
<dbReference type="PANTHER" id="PTHR23151:SF90">
    <property type="entry name" value="DIHYDROLIPOYLLYSINE-RESIDUE ACETYLTRANSFERASE COMPONENT OF PYRUVATE DEHYDROGENASE COMPLEX, MITOCHONDRIAL-RELATED"/>
    <property type="match status" value="1"/>
</dbReference>
<feature type="region of interest" description="Disordered" evidence="6">
    <location>
        <begin position="215"/>
        <end position="245"/>
    </location>
</feature>
<dbReference type="Pfam" id="PF00198">
    <property type="entry name" value="2-oxoacid_dh"/>
    <property type="match status" value="1"/>
</dbReference>
<dbReference type="FunFam" id="2.40.50.100:FF:000010">
    <property type="entry name" value="Acetyltransferase component of pyruvate dehydrogenase complex"/>
    <property type="match status" value="1"/>
</dbReference>
<protein>
    <recommendedName>
        <fullName evidence="5">Dihydrolipoamide acetyltransferase component of pyruvate dehydrogenase complex</fullName>
        <ecNumber evidence="5">2.3.1.-</ecNumber>
    </recommendedName>
</protein>
<evidence type="ECO:0000256" key="3">
    <source>
        <dbReference type="ARBA" id="ARBA00022823"/>
    </source>
</evidence>
<evidence type="ECO:0000313" key="9">
    <source>
        <dbReference type="EMBL" id="BFM43463.1"/>
    </source>
</evidence>
<dbReference type="InterPro" id="IPR001078">
    <property type="entry name" value="2-oxoacid_DH_actylTfrase"/>
</dbReference>
<dbReference type="InterPro" id="IPR023213">
    <property type="entry name" value="CAT-like_dom_sf"/>
</dbReference>
<reference evidence="9" key="1">
    <citation type="submission" date="2024-05" db="EMBL/GenBank/DDBJ databases">
        <title>Whole-Genome Sequence of CFS9, a Potential Fish Probiotic Isolated from the Body Surface of Silurus asotus.</title>
        <authorList>
            <person name="Kojima M."/>
            <person name="Tobioka K."/>
            <person name="Yokota K."/>
            <person name="Nakatani H."/>
            <person name="Hori K."/>
            <person name="Tamaru Y."/>
            <person name="Okazaki F."/>
        </authorList>
    </citation>
    <scope>NUCLEOTIDE SEQUENCE</scope>
    <source>
        <strain evidence="9">CFS9</strain>
    </source>
</reference>
<keyword evidence="5" id="KW-0012">Acyltransferase</keyword>
<dbReference type="InterPro" id="IPR045257">
    <property type="entry name" value="E2/Pdx1"/>
</dbReference>
<dbReference type="SUPFAM" id="SSF52777">
    <property type="entry name" value="CoA-dependent acyltransferases"/>
    <property type="match status" value="1"/>
</dbReference>
<dbReference type="InterPro" id="IPR011053">
    <property type="entry name" value="Single_hybrid_motif"/>
</dbReference>
<feature type="region of interest" description="Disordered" evidence="6">
    <location>
        <begin position="98"/>
        <end position="117"/>
    </location>
</feature>
<dbReference type="PROSITE" id="PS00189">
    <property type="entry name" value="LIPOYL"/>
    <property type="match status" value="2"/>
</dbReference>
<evidence type="ECO:0000256" key="1">
    <source>
        <dbReference type="ARBA" id="ARBA00001938"/>
    </source>
</evidence>
<dbReference type="GO" id="GO:0045254">
    <property type="term" value="C:pyruvate dehydrogenase complex"/>
    <property type="evidence" value="ECO:0007669"/>
    <property type="project" value="InterPro"/>
</dbReference>
<name>A0AAT9H1W1_9FLAO</name>
<dbReference type="AlphaFoldDB" id="A0AAT9H1W1"/>
<dbReference type="Pfam" id="PF02817">
    <property type="entry name" value="E3_binding"/>
    <property type="match status" value="1"/>
</dbReference>
<feature type="domain" description="Lipoyl-binding" evidence="7">
    <location>
        <begin position="2"/>
        <end position="77"/>
    </location>
</feature>
<dbReference type="Gene3D" id="3.30.559.10">
    <property type="entry name" value="Chloramphenicol acetyltransferase-like domain"/>
    <property type="match status" value="1"/>
</dbReference>
<comment type="cofactor">
    <cofactor evidence="1 5">
        <name>(R)-lipoate</name>
        <dbReference type="ChEBI" id="CHEBI:83088"/>
    </cofactor>
</comment>
<comment type="similarity">
    <text evidence="2 5">Belongs to the 2-oxoacid dehydrogenase family.</text>
</comment>
<comment type="function">
    <text evidence="4">The pyruvate dehydrogenase complex catalyzes the overall conversion of pyruvate to acetyl-CoA and CO(2). It contains multiple copies of three enzymatic components: pyruvate dehydrogenase (E1), dihydrolipoamide acetyltransferase (E2) and lipoamide dehydrogenase (E3).</text>
</comment>
<dbReference type="GO" id="GO:0016746">
    <property type="term" value="F:acyltransferase activity"/>
    <property type="evidence" value="ECO:0007669"/>
    <property type="project" value="UniProtKB-KW"/>
</dbReference>
<gene>
    <name evidence="9" type="ORF">CFS9_21040</name>
</gene>
<dbReference type="InterPro" id="IPR003016">
    <property type="entry name" value="2-oxoA_DH_lipoyl-BS"/>
</dbReference>
<feature type="compositionally biased region" description="Low complexity" evidence="6">
    <location>
        <begin position="219"/>
        <end position="245"/>
    </location>
</feature>
<keyword evidence="9" id="KW-0670">Pyruvate</keyword>
<evidence type="ECO:0000259" key="8">
    <source>
        <dbReference type="PROSITE" id="PS51826"/>
    </source>
</evidence>
<dbReference type="InterPro" id="IPR004167">
    <property type="entry name" value="PSBD"/>
</dbReference>
<keyword evidence="5" id="KW-0808">Transferase</keyword>
<dbReference type="PROSITE" id="PS50968">
    <property type="entry name" value="BIOTINYL_LIPOYL"/>
    <property type="match status" value="2"/>
</dbReference>
<feature type="domain" description="Peripheral subunit-binding (PSBD)" evidence="8">
    <location>
        <begin position="251"/>
        <end position="288"/>
    </location>
</feature>
<keyword evidence="3 5" id="KW-0450">Lipoyl</keyword>
<dbReference type="CDD" id="cd06849">
    <property type="entry name" value="lipoyl_domain"/>
    <property type="match status" value="2"/>
</dbReference>
<evidence type="ECO:0000256" key="6">
    <source>
        <dbReference type="SAM" id="MobiDB-lite"/>
    </source>
</evidence>
<proteinExistence type="inferred from homology"/>
<dbReference type="Gene3D" id="4.10.320.10">
    <property type="entry name" value="E3-binding domain"/>
    <property type="match status" value="1"/>
</dbReference>
<dbReference type="SUPFAM" id="SSF47005">
    <property type="entry name" value="Peripheral subunit-binding domain of 2-oxo acid dehydrogenase complex"/>
    <property type="match status" value="1"/>
</dbReference>
<dbReference type="EC" id="2.3.1.-" evidence="5"/>
<sequence length="547" mass="56919">MATIITMPRLSDTMTEGTVATWLKKVGDKISEGDILAEIETDKATMEFESFNEGTLLHIGIPAGETAPVDSLLAIIGNEGEDISALLAGGAVPAAEAPKTEAAPAAETKTETAAPAKAATELPKGVVVVTMPRLSDTMTEGTVATWLKKVGDAVAEGDILAEIETDKATMEFESFNAGTLLYIGIQEGNTAPVDSLLAIIGPAGTDVSGISANYTAGSTPSAPAAEETKAAPAAEKATETVAETSNGGRILASPLAKKIASDKGISLNQVKGSGENGRIVKSDIENFTPAAQTPAAAAATSAAKPQEAAPAAPKVFVPAGEVYTEEIKNSQMRKIIAKRLAESLFTAPHYNLVIEVSMDEAMGARATINTVPDTKVSFNDMVIKACALALKKHPKINSQWKEDAIIINHHVNIGVAVAVEDGLVVPVLKFTDAMSLSQIGASVRDLAGRAKNKKLGPQEMEGSTFTVSNLGMFGITEFNSIINQPNSAILSVGAIVEKPVVKNGQIVVGNTMMLSLACDHRTIDGATGAQFLQTLKQYIESPVTMLA</sequence>
<dbReference type="PANTHER" id="PTHR23151">
    <property type="entry name" value="DIHYDROLIPOAMIDE ACETYL/SUCCINYL-TRANSFERASE-RELATED"/>
    <property type="match status" value="1"/>
</dbReference>
<dbReference type="Pfam" id="PF00364">
    <property type="entry name" value="Biotin_lipoyl"/>
    <property type="match status" value="2"/>
</dbReference>
<feature type="domain" description="Lipoyl-binding" evidence="7">
    <location>
        <begin position="126"/>
        <end position="201"/>
    </location>
</feature>
<evidence type="ECO:0000256" key="2">
    <source>
        <dbReference type="ARBA" id="ARBA00007317"/>
    </source>
</evidence>
<dbReference type="PROSITE" id="PS51826">
    <property type="entry name" value="PSBD"/>
    <property type="match status" value="1"/>
</dbReference>
<organism evidence="9">
    <name type="scientific">Flavobacterium sp. CFS9</name>
    <dbReference type="NCBI Taxonomy" id="3143118"/>
    <lineage>
        <taxon>Bacteria</taxon>
        <taxon>Pseudomonadati</taxon>
        <taxon>Bacteroidota</taxon>
        <taxon>Flavobacteriia</taxon>
        <taxon>Flavobacteriales</taxon>
        <taxon>Flavobacteriaceae</taxon>
        <taxon>Flavobacterium</taxon>
    </lineage>
</organism>
<evidence type="ECO:0000259" key="7">
    <source>
        <dbReference type="PROSITE" id="PS50968"/>
    </source>
</evidence>
<dbReference type="RefSeq" id="WP_369618498.1">
    <property type="nucleotide sequence ID" value="NZ_AP031573.1"/>
</dbReference>
<dbReference type="InterPro" id="IPR000089">
    <property type="entry name" value="Biotin_lipoyl"/>
</dbReference>
<dbReference type="Gene3D" id="2.40.50.100">
    <property type="match status" value="2"/>
</dbReference>
<dbReference type="EMBL" id="AP031573">
    <property type="protein sequence ID" value="BFM43463.1"/>
    <property type="molecule type" value="Genomic_DNA"/>
</dbReference>
<evidence type="ECO:0000256" key="5">
    <source>
        <dbReference type="RuleBase" id="RU003423"/>
    </source>
</evidence>
<accession>A0AAT9H1W1</accession>
<dbReference type="SUPFAM" id="SSF51230">
    <property type="entry name" value="Single hybrid motif"/>
    <property type="match status" value="2"/>
</dbReference>